<evidence type="ECO:0000313" key="2">
    <source>
        <dbReference type="EMBL" id="SEF80844.1"/>
    </source>
</evidence>
<evidence type="ECO:0000313" key="5">
    <source>
        <dbReference type="Proteomes" id="UP000236729"/>
    </source>
</evidence>
<keyword evidence="1" id="KW-0812">Transmembrane</keyword>
<evidence type="ECO:0000256" key="1">
    <source>
        <dbReference type="SAM" id="Phobius"/>
    </source>
</evidence>
<evidence type="ECO:0000313" key="3">
    <source>
        <dbReference type="EMBL" id="SFC66774.1"/>
    </source>
</evidence>
<dbReference type="EMBL" id="FNVB01000002">
    <property type="protein sequence ID" value="SEF80844.1"/>
    <property type="molecule type" value="Genomic_DNA"/>
</dbReference>
<feature type="transmembrane region" description="Helical" evidence="1">
    <location>
        <begin position="71"/>
        <end position="89"/>
    </location>
</feature>
<dbReference type="Proteomes" id="UP000236729">
    <property type="component" value="Unassembled WGS sequence"/>
</dbReference>
<evidence type="ECO:0000313" key="4">
    <source>
        <dbReference type="Proteomes" id="UP000199690"/>
    </source>
</evidence>
<name>A0A1H5V0W5_9PSEU</name>
<organism evidence="2 5">
    <name type="scientific">Saccharopolyspora kobensis</name>
    <dbReference type="NCBI Taxonomy" id="146035"/>
    <lineage>
        <taxon>Bacteria</taxon>
        <taxon>Bacillati</taxon>
        <taxon>Actinomycetota</taxon>
        <taxon>Actinomycetes</taxon>
        <taxon>Pseudonocardiales</taxon>
        <taxon>Pseudonocardiaceae</taxon>
        <taxon>Saccharopolyspora</taxon>
    </lineage>
</organism>
<accession>A0A1H5V0W5</accession>
<keyword evidence="4" id="KW-1185">Reference proteome</keyword>
<sequence length="196" mass="21770">MTEREDVDLDLRATERALAAAERAGLGEWERTFPVNQRDDQKEKNHAVVLWFGGPWVLIAVVIFVPMPWYVRVLLIVLALGAVGGIALATRKARQRGRSGGALVHLFASGLVLERTRGELAALAHPAPIEFVTWEEQGEDTSFTWVQLWITLQEGRTVALEGATDAEREALRLIAQQCGLPPTPREIAQPEHPPVW</sequence>
<dbReference type="AlphaFoldDB" id="A0A1H5V0W5"/>
<dbReference type="EMBL" id="FOME01000001">
    <property type="protein sequence ID" value="SFC66774.1"/>
    <property type="molecule type" value="Genomic_DNA"/>
</dbReference>
<protein>
    <submittedName>
        <fullName evidence="2">Uncharacterized protein</fullName>
    </submittedName>
</protein>
<dbReference type="Proteomes" id="UP000199690">
    <property type="component" value="Unassembled WGS sequence"/>
</dbReference>
<accession>A0A1I1L156</accession>
<proteinExistence type="predicted"/>
<reference evidence="4 5" key="2">
    <citation type="submission" date="2016-10" db="EMBL/GenBank/DDBJ databases">
        <authorList>
            <person name="Varghese N."/>
            <person name="Submissions S."/>
        </authorList>
    </citation>
    <scope>NUCLEOTIDE SEQUENCE [LARGE SCALE GENOMIC DNA]</scope>
    <source>
        <strain evidence="5">ATCC 20501</strain>
        <strain evidence="3 4">CGMCC 4.3529</strain>
    </source>
</reference>
<reference evidence="2" key="1">
    <citation type="submission" date="2016-10" db="EMBL/GenBank/DDBJ databases">
        <authorList>
            <person name="de Groot N.N."/>
        </authorList>
    </citation>
    <scope>NUCLEOTIDE SEQUENCE [LARGE SCALE GENOMIC DNA]</scope>
    <source>
        <strain evidence="2">ATCC 20501</strain>
    </source>
</reference>
<gene>
    <name evidence="2" type="ORF">SAMN02982929_00725</name>
    <name evidence="3" type="ORF">SAMN05216506_1011346</name>
</gene>
<dbReference type="RefSeq" id="WP_093347262.1">
    <property type="nucleotide sequence ID" value="NZ_FNVB01000002.1"/>
</dbReference>
<feature type="transmembrane region" description="Helical" evidence="1">
    <location>
        <begin position="47"/>
        <end position="65"/>
    </location>
</feature>
<keyword evidence="1" id="KW-1133">Transmembrane helix</keyword>
<keyword evidence="1" id="KW-0472">Membrane</keyword>